<evidence type="ECO:0000256" key="1">
    <source>
        <dbReference type="ARBA" id="ARBA00004123"/>
    </source>
</evidence>
<dbReference type="GO" id="GO:0045944">
    <property type="term" value="P:positive regulation of transcription by RNA polymerase II"/>
    <property type="evidence" value="ECO:0007669"/>
    <property type="project" value="TreeGrafter"/>
</dbReference>
<reference evidence="5 6" key="1">
    <citation type="journal article" date="2019" name="J. Hered.">
        <title>An Improved Genome Assembly for Drosophila navojoa, the Basal Species in the mojavensis Cluster.</title>
        <authorList>
            <person name="Vanderlinde T."/>
            <person name="Dupim E.G."/>
            <person name="Nazario-Yepiz N.O."/>
            <person name="Carvalho A.B."/>
        </authorList>
    </citation>
    <scope>NUCLEOTIDE SEQUENCE [LARGE SCALE GENOMIC DNA]</scope>
    <source>
        <strain evidence="5">Navoj_Jal97</strain>
        <tissue evidence="5">Whole organism</tissue>
    </source>
</reference>
<feature type="compositionally biased region" description="Polar residues" evidence="3">
    <location>
        <begin position="182"/>
        <end position="195"/>
    </location>
</feature>
<dbReference type="GO" id="GO:0005634">
    <property type="term" value="C:nucleus"/>
    <property type="evidence" value="ECO:0007669"/>
    <property type="project" value="UniProtKB-SubCell"/>
</dbReference>
<feature type="region of interest" description="Disordered" evidence="3">
    <location>
        <begin position="239"/>
        <end position="270"/>
    </location>
</feature>
<dbReference type="Pfam" id="PF11976">
    <property type="entry name" value="Rad60-SLD"/>
    <property type="match status" value="1"/>
</dbReference>
<dbReference type="InterPro" id="IPR029071">
    <property type="entry name" value="Ubiquitin-like_domsf"/>
</dbReference>
<accession>A0A484BQA2</accession>
<name>A0A484BQA2_DRONA</name>
<dbReference type="CDD" id="cd01763">
    <property type="entry name" value="Ubl_SUMO_like"/>
    <property type="match status" value="1"/>
</dbReference>
<dbReference type="InterPro" id="IPR022617">
    <property type="entry name" value="Rad60/SUMO-like_dom"/>
</dbReference>
<feature type="compositionally biased region" description="Basic and acidic residues" evidence="3">
    <location>
        <begin position="242"/>
        <end position="264"/>
    </location>
</feature>
<feature type="region of interest" description="Disordered" evidence="3">
    <location>
        <begin position="39"/>
        <end position="207"/>
    </location>
</feature>
<dbReference type="SUPFAM" id="SSF54236">
    <property type="entry name" value="Ubiquitin-like"/>
    <property type="match status" value="1"/>
</dbReference>
<dbReference type="InterPro" id="IPR052324">
    <property type="entry name" value="NFATC2-Int_DNA_Repair"/>
</dbReference>
<evidence type="ECO:0000313" key="5">
    <source>
        <dbReference type="EMBL" id="TDG50065.1"/>
    </source>
</evidence>
<evidence type="ECO:0000256" key="2">
    <source>
        <dbReference type="ARBA" id="ARBA00023242"/>
    </source>
</evidence>
<dbReference type="OrthoDB" id="442921at2759"/>
<evidence type="ECO:0000256" key="3">
    <source>
        <dbReference type="SAM" id="MobiDB-lite"/>
    </source>
</evidence>
<feature type="compositionally biased region" description="Basic and acidic residues" evidence="3">
    <location>
        <begin position="138"/>
        <end position="147"/>
    </location>
</feature>
<dbReference type="PANTHER" id="PTHR47187:SF1">
    <property type="entry name" value="NFATC2-INTERACTING PROTEIN"/>
    <property type="match status" value="1"/>
</dbReference>
<sequence length="436" mass="49604">MSDDDCDIFNMPVKRLNAVPQKQFAEDCETIKQTDYDFIKKPATKPAKQADQIKPNPKPKSGKRKKQAKDEEISKNKTDEINGITVEEAQAPIARGDLSPVSQLIHEMEQRKEREKNQEMGSLPVARRTRSSLGKRQPTPEKNKDELETSVLPAVEAVDPPNKRRGRGRGRESGRGRGKKAPSQNVDTSSSTAPSSIFEPPRRNRRQAAEAAAYSRVVDSIDLVSAVAPRVEGFINLDSDEEKAMSPAEHDEPTEHDEPAEHAKAAPSFDDDNPVIDINLNWLGDMQVYKLRQYQKFAHMFKEVSKRNEVPLDEVVINMDDVFLNEMDSPHSVGLRGFHILSGRAMKSHKSQIREEVNPKPKKFQLKIQSDKWKQPLIIPMKKTETFKILYIKCAEHLECDVQDFKLFFDGELLEFDDTPKDQDMEGNEIIDYRSK</sequence>
<comment type="subcellular location">
    <subcellularLocation>
        <location evidence="1">Nucleus</location>
    </subcellularLocation>
</comment>
<gene>
    <name evidence="5" type="ORF">AWZ03_003575</name>
</gene>
<dbReference type="AlphaFoldDB" id="A0A484BQA2"/>
<feature type="compositionally biased region" description="Basic and acidic residues" evidence="3">
    <location>
        <begin position="106"/>
        <end position="118"/>
    </location>
</feature>
<proteinExistence type="predicted"/>
<dbReference type="STRING" id="7232.A0A484BQA2"/>
<keyword evidence="2" id="KW-0539">Nucleus</keyword>
<keyword evidence="6" id="KW-1185">Reference proteome</keyword>
<protein>
    <recommendedName>
        <fullName evidence="4">Rad60/SUMO-like domain-containing protein</fullName>
    </recommendedName>
</protein>
<dbReference type="EMBL" id="LSRL02000018">
    <property type="protein sequence ID" value="TDG50065.1"/>
    <property type="molecule type" value="Genomic_DNA"/>
</dbReference>
<dbReference type="OMA" id="AHMFKEV"/>
<feature type="compositionally biased region" description="Basic and acidic residues" evidence="3">
    <location>
        <begin position="68"/>
        <end position="80"/>
    </location>
</feature>
<dbReference type="PANTHER" id="PTHR47187">
    <property type="entry name" value="NFATC2-INTERACTING PROTEIN"/>
    <property type="match status" value="1"/>
</dbReference>
<organism evidence="5 6">
    <name type="scientific">Drosophila navojoa</name>
    <name type="common">Fruit fly</name>
    <dbReference type="NCBI Taxonomy" id="7232"/>
    <lineage>
        <taxon>Eukaryota</taxon>
        <taxon>Metazoa</taxon>
        <taxon>Ecdysozoa</taxon>
        <taxon>Arthropoda</taxon>
        <taxon>Hexapoda</taxon>
        <taxon>Insecta</taxon>
        <taxon>Pterygota</taxon>
        <taxon>Neoptera</taxon>
        <taxon>Endopterygota</taxon>
        <taxon>Diptera</taxon>
        <taxon>Brachycera</taxon>
        <taxon>Muscomorpha</taxon>
        <taxon>Ephydroidea</taxon>
        <taxon>Drosophilidae</taxon>
        <taxon>Drosophila</taxon>
    </lineage>
</organism>
<dbReference type="Proteomes" id="UP000295192">
    <property type="component" value="Unassembled WGS sequence"/>
</dbReference>
<dbReference type="Gene3D" id="3.10.20.90">
    <property type="entry name" value="Phosphatidylinositol 3-kinase Catalytic Subunit, Chain A, domain 1"/>
    <property type="match status" value="2"/>
</dbReference>
<comment type="caution">
    <text evidence="5">The sequence shown here is derived from an EMBL/GenBank/DDBJ whole genome shotgun (WGS) entry which is preliminary data.</text>
</comment>
<feature type="domain" description="Rad60/SUMO-like" evidence="4">
    <location>
        <begin position="366"/>
        <end position="432"/>
    </location>
</feature>
<evidence type="ECO:0000313" key="6">
    <source>
        <dbReference type="Proteomes" id="UP000295192"/>
    </source>
</evidence>
<evidence type="ECO:0000259" key="4">
    <source>
        <dbReference type="Pfam" id="PF11976"/>
    </source>
</evidence>